<dbReference type="PANTHER" id="PTHR47926:SF490">
    <property type="entry name" value="REPEAT-LIKE SUPERFAMILY PROTEIN, PUTATIVE-RELATED"/>
    <property type="match status" value="1"/>
</dbReference>
<feature type="repeat" description="PPR" evidence="2">
    <location>
        <begin position="193"/>
        <end position="227"/>
    </location>
</feature>
<accession>A0A1J6KCC5</accession>
<name>A0A1J6KCC5_NICAT</name>
<dbReference type="AlphaFoldDB" id="A0A1J6KCC5"/>
<dbReference type="Proteomes" id="UP000187609">
    <property type="component" value="Unassembled WGS sequence"/>
</dbReference>
<keyword evidence="4" id="KW-1185">Reference proteome</keyword>
<keyword evidence="1" id="KW-0677">Repeat</keyword>
<dbReference type="PROSITE" id="PS51375">
    <property type="entry name" value="PPR"/>
    <property type="match status" value="4"/>
</dbReference>
<dbReference type="GeneID" id="109213542"/>
<dbReference type="NCBIfam" id="TIGR00756">
    <property type="entry name" value="PPR"/>
    <property type="match status" value="3"/>
</dbReference>
<dbReference type="FunFam" id="1.25.40.10:FF:000427">
    <property type="entry name" value="Pentatricopeptide repeat-containing protein chloroplastic"/>
    <property type="match status" value="1"/>
</dbReference>
<feature type="repeat" description="PPR" evidence="2">
    <location>
        <begin position="432"/>
        <end position="466"/>
    </location>
</feature>
<dbReference type="Pfam" id="PF13041">
    <property type="entry name" value="PPR_2"/>
    <property type="match status" value="2"/>
</dbReference>
<dbReference type="KEGG" id="nau:109213542"/>
<dbReference type="Pfam" id="PF20431">
    <property type="entry name" value="E_motif"/>
    <property type="match status" value="1"/>
</dbReference>
<dbReference type="SMR" id="A0A1J6KCC5"/>
<sequence>MLQRRQVNAQTLPMTSNSYSQLNNLATKILHLLNTTCISPAHISQIQTQLILHNLHFNTTVAHNFISACQSLGLLNSAFTLYTKLIKKPHVFICNSLIQAFSQTEVTLKQKSISMYAHMHKECIFPNNYTYPFVLKSLSDLKELKLGQSVHTHIIKWGHGCDIYVQNSLLNLYASCGKIDLCKQLFDEMPQRDVVSWTVMIMGYKDCGKYDDALVVFEQMRNAGVAPNRVTMVNALSACANYGSFDMGMWIHDYIRRSGWELDVILGTSLIDMYGKCGKIEYGFWVFQEMIHKNVYTWNAVIRGLALAKSGEEAVRWFFFMERENVSPDEVTLVAVLCACAYSGLVEQGREIFSWLMNGKYRFPPGVKHYACMVDLFARCGHLEDAFRMIKEMPMEPTKSIWGALLAGCRLHGNQELSEFAAWKLVGLAPKNSAYYVVLANLYGEMGRWNDAEKIRAMMKERGLSKNLGSSSVELEDQKDLLELLR</sequence>
<feature type="repeat" description="PPR" evidence="2">
    <location>
        <begin position="162"/>
        <end position="192"/>
    </location>
</feature>
<dbReference type="InterPro" id="IPR002885">
    <property type="entry name" value="PPR_rpt"/>
</dbReference>
<evidence type="ECO:0000256" key="1">
    <source>
        <dbReference type="ARBA" id="ARBA00022737"/>
    </source>
</evidence>
<comment type="caution">
    <text evidence="3">The sequence shown here is derived from an EMBL/GenBank/DDBJ whole genome shotgun (WGS) entry which is preliminary data.</text>
</comment>
<protein>
    <submittedName>
        <fullName evidence="3">Pentatricopeptide repeat-containing protein</fullName>
    </submittedName>
</protein>
<dbReference type="PANTHER" id="PTHR47926">
    <property type="entry name" value="PENTATRICOPEPTIDE REPEAT-CONTAINING PROTEIN"/>
    <property type="match status" value="1"/>
</dbReference>
<gene>
    <name evidence="3" type="primary">PCMP-H28_1</name>
    <name evidence="3" type="ORF">A4A49_20751</name>
</gene>
<dbReference type="GO" id="GO:0003723">
    <property type="term" value="F:RNA binding"/>
    <property type="evidence" value="ECO:0007669"/>
    <property type="project" value="InterPro"/>
</dbReference>
<dbReference type="FunFam" id="1.25.40.10:FF:001204">
    <property type="entry name" value="Pentatricopeptide (PPR) repeat protein-like"/>
    <property type="match status" value="1"/>
</dbReference>
<proteinExistence type="predicted"/>
<dbReference type="Gramene" id="OIT27741">
    <property type="protein sequence ID" value="OIT27741"/>
    <property type="gene ID" value="A4A49_20751"/>
</dbReference>
<evidence type="ECO:0000256" key="2">
    <source>
        <dbReference type="PROSITE-ProRule" id="PRU00708"/>
    </source>
</evidence>
<dbReference type="GO" id="GO:0009451">
    <property type="term" value="P:RNA modification"/>
    <property type="evidence" value="ECO:0007669"/>
    <property type="project" value="InterPro"/>
</dbReference>
<dbReference type="OMA" id="WFFIMER"/>
<organism evidence="3 4">
    <name type="scientific">Nicotiana attenuata</name>
    <name type="common">Coyote tobacco</name>
    <dbReference type="NCBI Taxonomy" id="49451"/>
    <lineage>
        <taxon>Eukaryota</taxon>
        <taxon>Viridiplantae</taxon>
        <taxon>Streptophyta</taxon>
        <taxon>Embryophyta</taxon>
        <taxon>Tracheophyta</taxon>
        <taxon>Spermatophyta</taxon>
        <taxon>Magnoliopsida</taxon>
        <taxon>eudicotyledons</taxon>
        <taxon>Gunneridae</taxon>
        <taxon>Pentapetalae</taxon>
        <taxon>asterids</taxon>
        <taxon>lamiids</taxon>
        <taxon>Solanales</taxon>
        <taxon>Solanaceae</taxon>
        <taxon>Nicotianoideae</taxon>
        <taxon>Nicotianeae</taxon>
        <taxon>Nicotiana</taxon>
    </lineage>
</organism>
<dbReference type="OrthoDB" id="1877720at2759"/>
<dbReference type="Gene3D" id="1.25.40.10">
    <property type="entry name" value="Tetratricopeptide repeat domain"/>
    <property type="match status" value="2"/>
</dbReference>
<feature type="repeat" description="PPR" evidence="2">
    <location>
        <begin position="294"/>
        <end position="328"/>
    </location>
</feature>
<dbReference type="InterPro" id="IPR011990">
    <property type="entry name" value="TPR-like_helical_dom_sf"/>
</dbReference>
<dbReference type="Pfam" id="PF01535">
    <property type="entry name" value="PPR"/>
    <property type="match status" value="1"/>
</dbReference>
<reference evidence="3" key="1">
    <citation type="submission" date="2016-11" db="EMBL/GenBank/DDBJ databases">
        <title>The genome of Nicotiana attenuata.</title>
        <authorList>
            <person name="Xu S."/>
            <person name="Brockmoeller T."/>
            <person name="Gaquerel E."/>
            <person name="Navarro A."/>
            <person name="Kuhl H."/>
            <person name="Gase K."/>
            <person name="Ling Z."/>
            <person name="Zhou W."/>
            <person name="Kreitzer C."/>
            <person name="Stanke M."/>
            <person name="Tang H."/>
            <person name="Lyons E."/>
            <person name="Pandey P."/>
            <person name="Pandey S.P."/>
            <person name="Timmermann B."/>
            <person name="Baldwin I.T."/>
        </authorList>
    </citation>
    <scope>NUCLEOTIDE SEQUENCE [LARGE SCALE GENOMIC DNA]</scope>
    <source>
        <strain evidence="3">UT</strain>
    </source>
</reference>
<dbReference type="EMBL" id="MJEQ01002295">
    <property type="protein sequence ID" value="OIT27741.1"/>
    <property type="molecule type" value="Genomic_DNA"/>
</dbReference>
<dbReference type="InterPro" id="IPR046848">
    <property type="entry name" value="E_motif"/>
</dbReference>
<dbReference type="InterPro" id="IPR046960">
    <property type="entry name" value="PPR_At4g14850-like_plant"/>
</dbReference>
<evidence type="ECO:0000313" key="3">
    <source>
        <dbReference type="EMBL" id="OIT27741.1"/>
    </source>
</evidence>
<evidence type="ECO:0000313" key="4">
    <source>
        <dbReference type="Proteomes" id="UP000187609"/>
    </source>
</evidence>